<accession>K4RG32</accession>
<dbReference type="InterPro" id="IPR016181">
    <property type="entry name" value="Acyl_CoA_acyltransferase"/>
</dbReference>
<gene>
    <name evidence="2" type="ORF">BN159_0025</name>
    <name evidence="3" type="ORF">BN159_8480</name>
</gene>
<organism evidence="3 4">
    <name type="scientific">Streptomyces davaonensis (strain DSM 101723 / JCM 4913 / KCC S-0913 / 768)</name>
    <dbReference type="NCBI Taxonomy" id="1214101"/>
    <lineage>
        <taxon>Bacteria</taxon>
        <taxon>Bacillati</taxon>
        <taxon>Actinomycetota</taxon>
        <taxon>Actinomycetes</taxon>
        <taxon>Kitasatosporales</taxon>
        <taxon>Streptomycetaceae</taxon>
        <taxon>Streptomyces</taxon>
    </lineage>
</organism>
<dbReference type="PROSITE" id="PS51186">
    <property type="entry name" value="GNAT"/>
    <property type="match status" value="1"/>
</dbReference>
<dbReference type="Gene3D" id="3.40.630.30">
    <property type="match status" value="1"/>
</dbReference>
<dbReference type="GO" id="GO:0016747">
    <property type="term" value="F:acyltransferase activity, transferring groups other than amino-acyl groups"/>
    <property type="evidence" value="ECO:0007669"/>
    <property type="project" value="InterPro"/>
</dbReference>
<dbReference type="CDD" id="cd04301">
    <property type="entry name" value="NAT_SF"/>
    <property type="match status" value="1"/>
</dbReference>
<protein>
    <recommendedName>
        <fullName evidence="1">N-acetyltransferase domain-containing protein</fullName>
    </recommendedName>
</protein>
<dbReference type="Pfam" id="PF00583">
    <property type="entry name" value="Acetyltransf_1"/>
    <property type="match status" value="1"/>
</dbReference>
<dbReference type="HOGENOM" id="CLU_1234418_0_0_11"/>
<evidence type="ECO:0000313" key="4">
    <source>
        <dbReference type="Proteomes" id="UP000008043"/>
    </source>
</evidence>
<dbReference type="EMBL" id="HE971709">
    <property type="protein sequence ID" value="CCK32858.1"/>
    <property type="molecule type" value="Genomic_DNA"/>
</dbReference>
<proteinExistence type="predicted"/>
<dbReference type="InterPro" id="IPR000182">
    <property type="entry name" value="GNAT_dom"/>
</dbReference>
<feature type="domain" description="N-acetyltransferase" evidence="1">
    <location>
        <begin position="120"/>
        <end position="210"/>
    </location>
</feature>
<dbReference type="SUPFAM" id="SSF55729">
    <property type="entry name" value="Acyl-CoA N-acyltransferases (Nat)"/>
    <property type="match status" value="1"/>
</dbReference>
<evidence type="ECO:0000259" key="1">
    <source>
        <dbReference type="PROSITE" id="PS51186"/>
    </source>
</evidence>
<sequence>MPEPRSALSCVERGTPSRRRLGGAEAVVIIVLPRIAPPGSDAAVSVSRGPTVARTRPAGVSVAGLGLAMGGDSLGLRRGRGPCRPAHAEGEGAGAGAALSLPVPSGAVAAMVMKLPGHNGHALASMVKYAKIKAVAVSEDTRGRGIGTAVLKRCVQVYRQLDYILLFSGFETSRALGPYDERRGFTVLGSRDTIDVGTVLTGVPMRLGAGPGETFFHRWRGPHR</sequence>
<evidence type="ECO:0000313" key="2">
    <source>
        <dbReference type="EMBL" id="CCK24404.1"/>
    </source>
</evidence>
<name>K4RG32_STRDJ</name>
<dbReference type="RefSeq" id="WP_015654810.1">
    <property type="nucleotide sequence ID" value="NC_020504.1"/>
</dbReference>
<reference evidence="3 4" key="1">
    <citation type="journal article" date="2012" name="J. Bacteriol.">
        <title>Genome sequence of the bacterium Streptomyces davawensis JCM 4913 and heterologous production of the unique antibiotic roseoflavin.</title>
        <authorList>
            <person name="Jankowitsch F."/>
            <person name="Schwarz J."/>
            <person name="Ruckert C."/>
            <person name="Gust B."/>
            <person name="Szczepanowski R."/>
            <person name="Blom J."/>
            <person name="Pelzer S."/>
            <person name="Kalinowski J."/>
            <person name="Mack M."/>
        </authorList>
    </citation>
    <scope>NUCLEOTIDE SEQUENCE [LARGE SCALE GENOMIC DNA]</scope>
    <source>
        <strain evidence="4">DSM 101723 / JCM 4913 / KCC S-0913 / 768</strain>
        <strain evidence="3">JCM 4913</strain>
    </source>
</reference>
<evidence type="ECO:0000313" key="3">
    <source>
        <dbReference type="EMBL" id="CCK32858.1"/>
    </source>
</evidence>
<keyword evidence="4" id="KW-1185">Reference proteome</keyword>
<dbReference type="AlphaFoldDB" id="K4RG32"/>
<dbReference type="EMBL" id="HE971709">
    <property type="protein sequence ID" value="CCK24404.1"/>
    <property type="molecule type" value="Genomic_DNA"/>
</dbReference>
<dbReference type="KEGG" id="sdv:BN159_0025"/>
<dbReference type="Proteomes" id="UP000008043">
    <property type="component" value="Chromosome"/>
</dbReference>
<dbReference type="PATRIC" id="fig|1214101.3.peg.24"/>
<dbReference type="eggNOG" id="ENOG5034CB8">
    <property type="taxonomic scope" value="Bacteria"/>
</dbReference>
<dbReference type="KEGG" id="sdv:BN159_8480"/>